<proteinExistence type="inferred from homology"/>
<dbReference type="PANTHER" id="PTHR11453:SF40">
    <property type="entry name" value="BORON TRANSPORTER 4-RELATED"/>
    <property type="match status" value="1"/>
</dbReference>
<dbReference type="GO" id="GO:0050801">
    <property type="term" value="P:monoatomic ion homeostasis"/>
    <property type="evidence" value="ECO:0007669"/>
    <property type="project" value="TreeGrafter"/>
</dbReference>
<accession>A0A7J0FLR1</accession>
<dbReference type="Pfam" id="PF00955">
    <property type="entry name" value="HCO3_cotransp"/>
    <property type="match status" value="1"/>
</dbReference>
<keyword evidence="5" id="KW-0472">Membrane</keyword>
<evidence type="ECO:0000256" key="4">
    <source>
        <dbReference type="ARBA" id="ARBA00022989"/>
    </source>
</evidence>
<dbReference type="GO" id="GO:0005452">
    <property type="term" value="F:solute:inorganic anion antiporter activity"/>
    <property type="evidence" value="ECO:0007669"/>
    <property type="project" value="InterPro"/>
</dbReference>
<keyword evidence="8" id="KW-1185">Reference proteome</keyword>
<dbReference type="Proteomes" id="UP000585474">
    <property type="component" value="Unassembled WGS sequence"/>
</dbReference>
<dbReference type="InterPro" id="IPR011531">
    <property type="entry name" value="HCO3_transpt-like_TM_dom"/>
</dbReference>
<name>A0A7J0FLR1_9ERIC</name>
<dbReference type="AlphaFoldDB" id="A0A7J0FLR1"/>
<gene>
    <name evidence="7" type="ORF">Acr_13g0007270</name>
</gene>
<evidence type="ECO:0000313" key="8">
    <source>
        <dbReference type="Proteomes" id="UP000585474"/>
    </source>
</evidence>
<comment type="similarity">
    <text evidence="2">Belongs to the anion exchanger (TC 2.A.31.3) family.</text>
</comment>
<keyword evidence="4" id="KW-1133">Transmembrane helix</keyword>
<keyword evidence="3" id="KW-0812">Transmembrane</keyword>
<dbReference type="InterPro" id="IPR003020">
    <property type="entry name" value="HCO3_transpt_euk"/>
</dbReference>
<sequence length="136" mass="15076">MEEAEMVNLIWKKHIGAHLRVQVNEQRVSKVLQSLLVGASVIAMPAIKKIPTLVPWGYFAYVGVESLPGNQFWGRILLLFITPWRRYKVLEGDHASFVEMVPFTIVPLAILSAHIHSAAYPPQTVSPRLSSGAGCS</sequence>
<comment type="caution">
    <text evidence="7">The sequence shown here is derived from an EMBL/GenBank/DDBJ whole genome shotgun (WGS) entry which is preliminary data.</text>
</comment>
<dbReference type="OrthoDB" id="1737984at2759"/>
<dbReference type="EMBL" id="BJWL01000013">
    <property type="protein sequence ID" value="GFY99326.1"/>
    <property type="molecule type" value="Genomic_DNA"/>
</dbReference>
<reference evidence="7 8" key="1">
    <citation type="submission" date="2019-07" db="EMBL/GenBank/DDBJ databases">
        <title>De Novo Assembly of kiwifruit Actinidia rufa.</title>
        <authorList>
            <person name="Sugita-Konishi S."/>
            <person name="Sato K."/>
            <person name="Mori E."/>
            <person name="Abe Y."/>
            <person name="Kisaki G."/>
            <person name="Hamano K."/>
            <person name="Suezawa K."/>
            <person name="Otani M."/>
            <person name="Fukuda T."/>
            <person name="Manabe T."/>
            <person name="Gomi K."/>
            <person name="Tabuchi M."/>
            <person name="Akimitsu K."/>
            <person name="Kataoka I."/>
        </authorList>
    </citation>
    <scope>NUCLEOTIDE SEQUENCE [LARGE SCALE GENOMIC DNA]</scope>
    <source>
        <strain evidence="8">cv. Fuchu</strain>
    </source>
</reference>
<organism evidence="7 8">
    <name type="scientific">Actinidia rufa</name>
    <dbReference type="NCBI Taxonomy" id="165716"/>
    <lineage>
        <taxon>Eukaryota</taxon>
        <taxon>Viridiplantae</taxon>
        <taxon>Streptophyta</taxon>
        <taxon>Embryophyta</taxon>
        <taxon>Tracheophyta</taxon>
        <taxon>Spermatophyta</taxon>
        <taxon>Magnoliopsida</taxon>
        <taxon>eudicotyledons</taxon>
        <taxon>Gunneridae</taxon>
        <taxon>Pentapetalae</taxon>
        <taxon>asterids</taxon>
        <taxon>Ericales</taxon>
        <taxon>Actinidiaceae</taxon>
        <taxon>Actinidia</taxon>
    </lineage>
</organism>
<evidence type="ECO:0000256" key="2">
    <source>
        <dbReference type="ARBA" id="ARBA00006262"/>
    </source>
</evidence>
<protein>
    <submittedName>
        <fullName evidence="7">HCO3-transporter family</fullName>
    </submittedName>
</protein>
<comment type="subcellular location">
    <subcellularLocation>
        <location evidence="1">Membrane</location>
        <topology evidence="1">Multi-pass membrane protein</topology>
    </subcellularLocation>
</comment>
<evidence type="ECO:0000313" key="7">
    <source>
        <dbReference type="EMBL" id="GFY99326.1"/>
    </source>
</evidence>
<feature type="domain" description="Bicarbonate transporter-like transmembrane" evidence="6">
    <location>
        <begin position="21"/>
        <end position="111"/>
    </location>
</feature>
<evidence type="ECO:0000259" key="6">
    <source>
        <dbReference type="Pfam" id="PF00955"/>
    </source>
</evidence>
<evidence type="ECO:0000256" key="3">
    <source>
        <dbReference type="ARBA" id="ARBA00022692"/>
    </source>
</evidence>
<dbReference type="GO" id="GO:0005886">
    <property type="term" value="C:plasma membrane"/>
    <property type="evidence" value="ECO:0007669"/>
    <property type="project" value="TreeGrafter"/>
</dbReference>
<evidence type="ECO:0000256" key="1">
    <source>
        <dbReference type="ARBA" id="ARBA00004141"/>
    </source>
</evidence>
<dbReference type="PANTHER" id="PTHR11453">
    <property type="entry name" value="ANION EXCHANGE PROTEIN"/>
    <property type="match status" value="1"/>
</dbReference>
<evidence type="ECO:0000256" key="5">
    <source>
        <dbReference type="ARBA" id="ARBA00023136"/>
    </source>
</evidence>
<dbReference type="GO" id="GO:0006820">
    <property type="term" value="P:monoatomic anion transport"/>
    <property type="evidence" value="ECO:0007669"/>
    <property type="project" value="InterPro"/>
</dbReference>